<protein>
    <submittedName>
        <fullName evidence="1">Uncharacterized protein</fullName>
    </submittedName>
</protein>
<reference evidence="1" key="2">
    <citation type="submission" date="2020-09" db="EMBL/GenBank/DDBJ databases">
        <authorList>
            <person name="Sun Q."/>
            <person name="Ohkuma M."/>
        </authorList>
    </citation>
    <scope>NUCLEOTIDE SEQUENCE</scope>
    <source>
        <strain evidence="1">JCM 19596</strain>
    </source>
</reference>
<proteinExistence type="predicted"/>
<evidence type="ECO:0000313" key="1">
    <source>
        <dbReference type="EMBL" id="GGL71713.1"/>
    </source>
</evidence>
<organism evidence="1 2">
    <name type="scientific">Halocalculus aciditolerans</name>
    <dbReference type="NCBI Taxonomy" id="1383812"/>
    <lineage>
        <taxon>Archaea</taxon>
        <taxon>Methanobacteriati</taxon>
        <taxon>Methanobacteriota</taxon>
        <taxon>Stenosarchaea group</taxon>
        <taxon>Halobacteria</taxon>
        <taxon>Halobacteriales</taxon>
        <taxon>Halobacteriaceae</taxon>
        <taxon>Halocalculus</taxon>
    </lineage>
</organism>
<reference evidence="1" key="1">
    <citation type="journal article" date="2014" name="Int. J. Syst. Evol. Microbiol.">
        <title>Complete genome sequence of Corynebacterium casei LMG S-19264T (=DSM 44701T), isolated from a smear-ripened cheese.</title>
        <authorList>
            <consortium name="US DOE Joint Genome Institute (JGI-PGF)"/>
            <person name="Walter F."/>
            <person name="Albersmeier A."/>
            <person name="Kalinowski J."/>
            <person name="Ruckert C."/>
        </authorList>
    </citation>
    <scope>NUCLEOTIDE SEQUENCE</scope>
    <source>
        <strain evidence="1">JCM 19596</strain>
    </source>
</reference>
<name>A0A830FQR1_9EURY</name>
<keyword evidence="2" id="KW-1185">Reference proteome</keyword>
<gene>
    <name evidence="1" type="ORF">GCM10009039_32230</name>
</gene>
<dbReference type="Proteomes" id="UP000607197">
    <property type="component" value="Unassembled WGS sequence"/>
</dbReference>
<sequence>MSLNLTGRKLVLLLVAGLVVMSAGCTSGSGTQTYTGSSSSGGDVHLHSAKVVNGALRQLTISNNGSASVSSGTWRIKLNGTSNKKPASFNTTVNVGSIAANSTKSVSIRKGSQPDWQDGAKLTIQATSPGGTTTSITIKPK</sequence>
<comment type="caution">
    <text evidence="1">The sequence shown here is derived from an EMBL/GenBank/DDBJ whole genome shotgun (WGS) entry which is preliminary data.</text>
</comment>
<dbReference type="EMBL" id="BMPG01000006">
    <property type="protein sequence ID" value="GGL71713.1"/>
    <property type="molecule type" value="Genomic_DNA"/>
</dbReference>
<evidence type="ECO:0000313" key="2">
    <source>
        <dbReference type="Proteomes" id="UP000607197"/>
    </source>
</evidence>
<dbReference type="RefSeq" id="WP_188980736.1">
    <property type="nucleotide sequence ID" value="NZ_BMPG01000006.1"/>
</dbReference>
<accession>A0A830FQR1</accession>
<dbReference type="AlphaFoldDB" id="A0A830FQR1"/>